<feature type="transmembrane region" description="Helical" evidence="5">
    <location>
        <begin position="36"/>
        <end position="60"/>
    </location>
</feature>
<reference evidence="6 7" key="1">
    <citation type="journal article" date="2024" name="Chem. Sci.">
        <title>Discovery of megapolipeptins by genome mining of a Burkholderiales bacteria collection.</title>
        <authorList>
            <person name="Paulo B.S."/>
            <person name="Recchia M.J.J."/>
            <person name="Lee S."/>
            <person name="Fergusson C.H."/>
            <person name="Romanowski S.B."/>
            <person name="Hernandez A."/>
            <person name="Krull N."/>
            <person name="Liu D.Y."/>
            <person name="Cavanagh H."/>
            <person name="Bos A."/>
            <person name="Gray C.A."/>
            <person name="Murphy B.T."/>
            <person name="Linington R.G."/>
            <person name="Eustaquio A.S."/>
        </authorList>
    </citation>
    <scope>NUCLEOTIDE SEQUENCE [LARGE SCALE GENOMIC DNA]</scope>
    <source>
        <strain evidence="6 7">RL17-350-BIC-E</strain>
    </source>
</reference>
<dbReference type="PANTHER" id="PTHR37955:SF1">
    <property type="entry name" value="DEP DOMAIN-CONTAINING PROTEIN"/>
    <property type="match status" value="1"/>
</dbReference>
<feature type="transmembrane region" description="Helical" evidence="5">
    <location>
        <begin position="12"/>
        <end position="30"/>
    </location>
</feature>
<comment type="caution">
    <text evidence="6">The sequence shown here is derived from an EMBL/GenBank/DDBJ whole genome shotgun (WGS) entry which is preliminary data.</text>
</comment>
<feature type="transmembrane region" description="Helical" evidence="5">
    <location>
        <begin position="80"/>
        <end position="102"/>
    </location>
</feature>
<accession>A0ABW9EQD8</accession>
<evidence type="ECO:0000313" key="7">
    <source>
        <dbReference type="Proteomes" id="UP001629392"/>
    </source>
</evidence>
<dbReference type="Gene3D" id="1.50.10.150">
    <property type="entry name" value="Voltage-dependent anion channel"/>
    <property type="match status" value="1"/>
</dbReference>
<feature type="transmembrane region" description="Helical" evidence="5">
    <location>
        <begin position="108"/>
        <end position="128"/>
    </location>
</feature>
<dbReference type="InterPro" id="IPR052951">
    <property type="entry name" value="Tellurite_res_ion_channel"/>
</dbReference>
<comment type="subcellular location">
    <subcellularLocation>
        <location evidence="1">Membrane</location>
        <topology evidence="1">Multi-pass membrane protein</topology>
    </subcellularLocation>
</comment>
<organism evidence="6 7">
    <name type="scientific">Paraburkholderia strydomiana</name>
    <dbReference type="NCBI Taxonomy" id="1245417"/>
    <lineage>
        <taxon>Bacteria</taxon>
        <taxon>Pseudomonadati</taxon>
        <taxon>Pseudomonadota</taxon>
        <taxon>Betaproteobacteria</taxon>
        <taxon>Burkholderiales</taxon>
        <taxon>Burkholderiaceae</taxon>
        <taxon>Paraburkholderia</taxon>
    </lineage>
</organism>
<evidence type="ECO:0000256" key="1">
    <source>
        <dbReference type="ARBA" id="ARBA00004141"/>
    </source>
</evidence>
<feature type="transmembrane region" description="Helical" evidence="5">
    <location>
        <begin position="228"/>
        <end position="244"/>
    </location>
</feature>
<evidence type="ECO:0000256" key="2">
    <source>
        <dbReference type="ARBA" id="ARBA00022692"/>
    </source>
</evidence>
<dbReference type="InterPro" id="IPR004695">
    <property type="entry name" value="SLAC1/Mae1/Ssu1/TehA"/>
</dbReference>
<dbReference type="RefSeq" id="WP_408157372.1">
    <property type="nucleotide sequence ID" value="NZ_JAQQCL010000042.1"/>
</dbReference>
<evidence type="ECO:0008006" key="8">
    <source>
        <dbReference type="Google" id="ProtNLM"/>
    </source>
</evidence>
<sequence length="332" mass="35723">MSDRFLQHTRFDLFTSAMGTIGLGLGWRIASVAFGLPHFIGESILLAGAALYGVLVALQLVRACVRPDALVDEWNSSSQFVFFSAATISGSLLALAALPYSPLLAKCIWWPTTAAQLIVLVASMRRWMTRTHHISEAGPTWLIPMVGNASPAFAGVTLGYENLSRAMLISAIACWFAFQPIILFRMIFSEPRIAVRALPGLKILVSAPAVIAIALSAILGNGNMLSEFWTYCSLFFALCVASLGKRLWEATFSRSWWGFTFPLTALSSALIRLYQARPTAFTATLALGSLSVATGVVAIVAAAASWHGLRRLSPVTKPAVGDDVVQPATTRS</sequence>
<keyword evidence="2 5" id="KW-0812">Transmembrane</keyword>
<feature type="transmembrane region" description="Helical" evidence="5">
    <location>
        <begin position="166"/>
        <end position="188"/>
    </location>
</feature>
<keyword evidence="3 5" id="KW-1133">Transmembrane helix</keyword>
<gene>
    <name evidence="6" type="ORF">PQQ73_33945</name>
</gene>
<name>A0ABW9EQD8_9BURK</name>
<feature type="transmembrane region" description="Helical" evidence="5">
    <location>
        <begin position="200"/>
        <end position="222"/>
    </location>
</feature>
<dbReference type="EMBL" id="JAQQCL010000042">
    <property type="protein sequence ID" value="MFM0721310.1"/>
    <property type="molecule type" value="Genomic_DNA"/>
</dbReference>
<evidence type="ECO:0000256" key="3">
    <source>
        <dbReference type="ARBA" id="ARBA00022989"/>
    </source>
</evidence>
<dbReference type="Proteomes" id="UP001629392">
    <property type="component" value="Unassembled WGS sequence"/>
</dbReference>
<proteinExistence type="predicted"/>
<evidence type="ECO:0000256" key="4">
    <source>
        <dbReference type="ARBA" id="ARBA00023136"/>
    </source>
</evidence>
<evidence type="ECO:0000256" key="5">
    <source>
        <dbReference type="SAM" id="Phobius"/>
    </source>
</evidence>
<evidence type="ECO:0000313" key="6">
    <source>
        <dbReference type="EMBL" id="MFM0721310.1"/>
    </source>
</evidence>
<keyword evidence="4 5" id="KW-0472">Membrane</keyword>
<feature type="transmembrane region" description="Helical" evidence="5">
    <location>
        <begin position="256"/>
        <end position="274"/>
    </location>
</feature>
<keyword evidence="7" id="KW-1185">Reference proteome</keyword>
<feature type="transmembrane region" description="Helical" evidence="5">
    <location>
        <begin position="140"/>
        <end position="160"/>
    </location>
</feature>
<feature type="transmembrane region" description="Helical" evidence="5">
    <location>
        <begin position="280"/>
        <end position="304"/>
    </location>
</feature>
<dbReference type="InterPro" id="IPR038665">
    <property type="entry name" value="Voltage-dep_anion_channel_sf"/>
</dbReference>
<dbReference type="PANTHER" id="PTHR37955">
    <property type="entry name" value="TELLURITE RESISTANCE PROTEIN TEHA"/>
    <property type="match status" value="1"/>
</dbReference>
<dbReference type="Pfam" id="PF03595">
    <property type="entry name" value="SLAC1"/>
    <property type="match status" value="1"/>
</dbReference>
<protein>
    <recommendedName>
        <fullName evidence="8">C4-dicarboxylate ABC transporter</fullName>
    </recommendedName>
</protein>